<dbReference type="Ensembl" id="ENSMODT00000073744.1">
    <property type="protein sequence ID" value="ENSMODP00000052939.1"/>
    <property type="gene ID" value="ENSMODG00000039213.1"/>
</dbReference>
<reference evidence="2 3" key="1">
    <citation type="journal article" date="2007" name="Nature">
        <title>Genome of the marsupial Monodelphis domestica reveals innovation in non-coding sequences.</title>
        <authorList>
            <person name="Mikkelsen T.S."/>
            <person name="Wakefield M.J."/>
            <person name="Aken B."/>
            <person name="Amemiya C.T."/>
            <person name="Chang J.L."/>
            <person name="Duke S."/>
            <person name="Garber M."/>
            <person name="Gentles A.J."/>
            <person name="Goodstadt L."/>
            <person name="Heger A."/>
            <person name="Jurka J."/>
            <person name="Kamal M."/>
            <person name="Mauceli E."/>
            <person name="Searle S.M."/>
            <person name="Sharpe T."/>
            <person name="Baker M.L."/>
            <person name="Batzer M.A."/>
            <person name="Benos P.V."/>
            <person name="Belov K."/>
            <person name="Clamp M."/>
            <person name="Cook A."/>
            <person name="Cuff J."/>
            <person name="Das R."/>
            <person name="Davidow L."/>
            <person name="Deakin J.E."/>
            <person name="Fazzari M.J."/>
            <person name="Glass J.L."/>
            <person name="Grabherr M."/>
            <person name="Greally J.M."/>
            <person name="Gu W."/>
            <person name="Hore T.A."/>
            <person name="Huttley G.A."/>
            <person name="Kleber M."/>
            <person name="Jirtle R.L."/>
            <person name="Koina E."/>
            <person name="Lee J.T."/>
            <person name="Mahony S."/>
            <person name="Marra M.A."/>
            <person name="Miller R.D."/>
            <person name="Nicholls R.D."/>
            <person name="Oda M."/>
            <person name="Papenfuss A.T."/>
            <person name="Parra Z.E."/>
            <person name="Pollock D.D."/>
            <person name="Ray D.A."/>
            <person name="Schein J.E."/>
            <person name="Speed T.P."/>
            <person name="Thompson K."/>
            <person name="VandeBerg J.L."/>
            <person name="Wade C.M."/>
            <person name="Walker J.A."/>
            <person name="Waters P.D."/>
            <person name="Webber C."/>
            <person name="Weidman J.R."/>
            <person name="Xie X."/>
            <person name="Zody M.C."/>
            <person name="Baldwin J."/>
            <person name="Abdouelleil A."/>
            <person name="Abdulkadir J."/>
            <person name="Abebe A."/>
            <person name="Abera B."/>
            <person name="Abreu J."/>
            <person name="Acer S.C."/>
            <person name="Aftuck L."/>
            <person name="Alexander A."/>
            <person name="An P."/>
            <person name="Anderson E."/>
            <person name="Anderson S."/>
            <person name="Arachi H."/>
            <person name="Azer M."/>
            <person name="Bachantsang P."/>
            <person name="Barry A."/>
            <person name="Bayul T."/>
            <person name="Berlin A."/>
            <person name="Bessette D."/>
            <person name="Bloom T."/>
            <person name="Bloom T."/>
            <person name="Boguslavskiy L."/>
            <person name="Bonnet C."/>
            <person name="Boukhgalter B."/>
            <person name="Bourzgui I."/>
            <person name="Brown A."/>
            <person name="Cahill P."/>
            <person name="Channer S."/>
            <person name="Cheshatsang Y."/>
            <person name="Chuda L."/>
            <person name="Citroen M."/>
            <person name="Collymore A."/>
            <person name="Cooke P."/>
            <person name="Costello M."/>
            <person name="D'Aco K."/>
            <person name="Daza R."/>
            <person name="De Haan G."/>
            <person name="DeGray S."/>
            <person name="DeMaso C."/>
            <person name="Dhargay N."/>
            <person name="Dooley K."/>
            <person name="Dooley E."/>
            <person name="Doricent M."/>
            <person name="Dorje P."/>
            <person name="Dorjee K."/>
            <person name="Dupes A."/>
            <person name="Elong R."/>
            <person name="Falk J."/>
            <person name="Farina A."/>
            <person name="Faro S."/>
            <person name="Ferguson D."/>
            <person name="Fisher S."/>
            <person name="Foley C.D."/>
            <person name="Franke A."/>
            <person name="Friedrich D."/>
            <person name="Gadbois L."/>
            <person name="Gearin G."/>
            <person name="Gearin C.R."/>
            <person name="Giannoukos G."/>
            <person name="Goode T."/>
            <person name="Graham J."/>
            <person name="Grandbois E."/>
            <person name="Grewal S."/>
            <person name="Gyaltsen K."/>
            <person name="Hafez N."/>
            <person name="Hagos B."/>
            <person name="Hall J."/>
            <person name="Henson C."/>
            <person name="Hollinger A."/>
            <person name="Honan T."/>
            <person name="Huard M.D."/>
            <person name="Hughes L."/>
            <person name="Hurhula B."/>
            <person name="Husby M.E."/>
            <person name="Kamat A."/>
            <person name="Kanga B."/>
            <person name="Kashin S."/>
            <person name="Khazanovich D."/>
            <person name="Kisner P."/>
            <person name="Lance K."/>
            <person name="Lara M."/>
            <person name="Lee W."/>
            <person name="Lennon N."/>
            <person name="Letendre F."/>
            <person name="LeVine R."/>
            <person name="Lipovsky A."/>
            <person name="Liu X."/>
            <person name="Liu J."/>
            <person name="Liu S."/>
            <person name="Lokyitsang T."/>
            <person name="Lokyitsang Y."/>
            <person name="Lubonja R."/>
            <person name="Lui A."/>
            <person name="MacDonald P."/>
            <person name="Magnisalis V."/>
            <person name="Maru K."/>
            <person name="Matthews C."/>
            <person name="McCusker W."/>
            <person name="McDonough S."/>
            <person name="Mehta T."/>
            <person name="Meldrim J."/>
            <person name="Meneus L."/>
            <person name="Mihai O."/>
            <person name="Mihalev A."/>
            <person name="Mihova T."/>
            <person name="Mittelman R."/>
            <person name="Mlenga V."/>
            <person name="Montmayeur A."/>
            <person name="Mulrain L."/>
            <person name="Navidi A."/>
            <person name="Naylor J."/>
            <person name="Negash T."/>
            <person name="Nguyen T."/>
            <person name="Nguyen N."/>
            <person name="Nicol R."/>
            <person name="Norbu C."/>
            <person name="Norbu N."/>
            <person name="Novod N."/>
            <person name="O'Neill B."/>
            <person name="Osman S."/>
            <person name="Markiewicz E."/>
            <person name="Oyono O.L."/>
            <person name="Patti C."/>
            <person name="Phunkhang P."/>
            <person name="Pierre F."/>
            <person name="Priest M."/>
            <person name="Raghuraman S."/>
            <person name="Rege F."/>
            <person name="Reyes R."/>
            <person name="Rise C."/>
            <person name="Rogov P."/>
            <person name="Ross K."/>
            <person name="Ryan E."/>
            <person name="Settipalli S."/>
            <person name="Shea T."/>
            <person name="Sherpa N."/>
            <person name="Shi L."/>
            <person name="Shih D."/>
            <person name="Sparrow T."/>
            <person name="Spaulding J."/>
            <person name="Stalker J."/>
            <person name="Stange-Thomann N."/>
            <person name="Stavropoulos S."/>
            <person name="Stone C."/>
            <person name="Strader C."/>
            <person name="Tesfaye S."/>
            <person name="Thomson T."/>
            <person name="Thoulutsang Y."/>
            <person name="Thoulutsang D."/>
            <person name="Topham K."/>
            <person name="Topping I."/>
            <person name="Tsamla T."/>
            <person name="Vassiliev H."/>
            <person name="Vo A."/>
            <person name="Wangchuk T."/>
            <person name="Wangdi T."/>
            <person name="Weiand M."/>
            <person name="Wilkinson J."/>
            <person name="Wilson A."/>
            <person name="Yadav S."/>
            <person name="Young G."/>
            <person name="Yu Q."/>
            <person name="Zembek L."/>
            <person name="Zhong D."/>
            <person name="Zimmer A."/>
            <person name="Zwirko Z."/>
            <person name="Jaffe D.B."/>
            <person name="Alvarez P."/>
            <person name="Brockman W."/>
            <person name="Butler J."/>
            <person name="Chin C."/>
            <person name="Gnerre S."/>
            <person name="MacCallum I."/>
            <person name="Graves J.A."/>
            <person name="Ponting C.P."/>
            <person name="Breen M."/>
            <person name="Samollow P.B."/>
            <person name="Lander E.S."/>
            <person name="Lindblad-Toh K."/>
        </authorList>
    </citation>
    <scope>NUCLEOTIDE SEQUENCE [LARGE SCALE GENOMIC DNA]</scope>
</reference>
<feature type="region of interest" description="Disordered" evidence="1">
    <location>
        <begin position="62"/>
        <end position="88"/>
    </location>
</feature>
<evidence type="ECO:0000313" key="3">
    <source>
        <dbReference type="Proteomes" id="UP000002280"/>
    </source>
</evidence>
<dbReference type="Proteomes" id="UP000002280">
    <property type="component" value="Chromosome 2"/>
</dbReference>
<reference evidence="2" key="3">
    <citation type="submission" date="2025-09" db="UniProtKB">
        <authorList>
            <consortium name="Ensembl"/>
        </authorList>
    </citation>
    <scope>IDENTIFICATION</scope>
</reference>
<dbReference type="InterPro" id="IPR035427">
    <property type="entry name" value="Tim10-like_dom_sf"/>
</dbReference>
<keyword evidence="3" id="KW-1185">Reference proteome</keyword>
<evidence type="ECO:0000256" key="1">
    <source>
        <dbReference type="SAM" id="MobiDB-lite"/>
    </source>
</evidence>
<reference evidence="2" key="2">
    <citation type="submission" date="2025-08" db="UniProtKB">
        <authorList>
            <consortium name="Ensembl"/>
        </authorList>
    </citation>
    <scope>IDENTIFICATION</scope>
</reference>
<accession>A0A5F8GZZ4</accession>
<proteinExistence type="predicted"/>
<dbReference type="AlphaFoldDB" id="A0A5F8GZZ4"/>
<dbReference type="Bgee" id="ENSMODG00000039213">
    <property type="expression patterns" value="Expressed in skeleton of lower jaw and 5 other cell types or tissues"/>
</dbReference>
<dbReference type="GeneTree" id="ENSGT00940000174587"/>
<dbReference type="InParanoid" id="A0A5F8GZZ4"/>
<evidence type="ECO:0000313" key="2">
    <source>
        <dbReference type="Ensembl" id="ENSMODP00000052939.1"/>
    </source>
</evidence>
<dbReference type="SUPFAM" id="SSF144122">
    <property type="entry name" value="Tim10-like"/>
    <property type="match status" value="1"/>
</dbReference>
<name>A0A5F8GZZ4_MONDO</name>
<protein>
    <submittedName>
        <fullName evidence="2">Uncharacterized protein</fullName>
    </submittedName>
</protein>
<sequence length="88" mass="9474">MEVQQQTTEHQQQQLRNLWNFLLEACLDSCVAKLVHSNLRLMAAYVQLMPAPVQRHIADSEASAALAETTGSPARPVAGQHGAPGPGS</sequence>
<organism evidence="2 3">
    <name type="scientific">Monodelphis domestica</name>
    <name type="common">Gray short-tailed opossum</name>
    <dbReference type="NCBI Taxonomy" id="13616"/>
    <lineage>
        <taxon>Eukaryota</taxon>
        <taxon>Metazoa</taxon>
        <taxon>Chordata</taxon>
        <taxon>Craniata</taxon>
        <taxon>Vertebrata</taxon>
        <taxon>Euteleostomi</taxon>
        <taxon>Mammalia</taxon>
        <taxon>Metatheria</taxon>
        <taxon>Didelphimorphia</taxon>
        <taxon>Didelphidae</taxon>
        <taxon>Monodelphis</taxon>
    </lineage>
</organism>
<dbReference type="STRING" id="13616.ENSMODP00000052939"/>